<feature type="region of interest" description="Disordered" evidence="1">
    <location>
        <begin position="395"/>
        <end position="426"/>
    </location>
</feature>
<evidence type="ECO:0000313" key="4">
    <source>
        <dbReference type="EMBL" id="GAA1659944.1"/>
    </source>
</evidence>
<accession>A0ABP4RTH0</accession>
<name>A0ABP4RTH0_9ACTN</name>
<dbReference type="NCBIfam" id="NF038134">
    <property type="entry name" value="choice_anch_M"/>
    <property type="match status" value="1"/>
</dbReference>
<keyword evidence="2" id="KW-1133">Transmembrane helix</keyword>
<gene>
    <name evidence="4" type="ORF">GCM10009830_01240</name>
</gene>
<organism evidence="4 5">
    <name type="scientific">Glycomyces endophyticus</name>
    <dbReference type="NCBI Taxonomy" id="480996"/>
    <lineage>
        <taxon>Bacteria</taxon>
        <taxon>Bacillati</taxon>
        <taxon>Actinomycetota</taxon>
        <taxon>Actinomycetes</taxon>
        <taxon>Glycomycetales</taxon>
        <taxon>Glycomycetaceae</taxon>
        <taxon>Glycomyces</taxon>
    </lineage>
</organism>
<evidence type="ECO:0000313" key="5">
    <source>
        <dbReference type="Proteomes" id="UP001499851"/>
    </source>
</evidence>
<keyword evidence="2" id="KW-0812">Transmembrane</keyword>
<sequence>MRKHLIPLAALAATLLAAAPAHAQEPEGIAEFDTGGAGVAIDGPAALDTVPSLVPDREDFAFLGEAGDLVWIAGADAEGTFPTLDASAADTDLTLALTKTEGPGDVWLYTFTGPGLAEPLASTADEGSFTVEAGTTTPVVLAVDAPGEYTIELAAREDGGRAAVATTAHGQAASSATATYALTAAPATTEEAQVIATANPGGTDGAAQADTSCTVIGDGHIDIGPRFVDGAWTAQLRDDTGSESVWRDLEDVVLTAPDAALFPIPEGEEYAFLGAPGDEIYLLPQVQAAGIVWPGWNTQDKTVIDGVPGSVDWNLTEVDGPGEFTVFLSNTFGGADVLFDSSEALPQTVSIPRNTHAHGNWTFTEPGVYLLTVEFTGTTGDGEAVTDTKNVQLAVGDATDPNDGCHGDGGSGDTAGDDNDDDDNGGFLPTTGTGWLLWGLGAAAIAVVVGAVIMIATRKRRTAADNTTASGDDDAN</sequence>
<dbReference type="NCBIfam" id="TIGR03773">
    <property type="entry name" value="anch_rpt_wall"/>
    <property type="match status" value="1"/>
</dbReference>
<feature type="transmembrane region" description="Helical" evidence="2">
    <location>
        <begin position="435"/>
        <end position="456"/>
    </location>
</feature>
<protein>
    <recommendedName>
        <fullName evidence="6">Cell wall anchor protein</fullName>
    </recommendedName>
</protein>
<keyword evidence="2" id="KW-0472">Membrane</keyword>
<reference evidence="5" key="1">
    <citation type="journal article" date="2019" name="Int. J. Syst. Evol. Microbiol.">
        <title>The Global Catalogue of Microorganisms (GCM) 10K type strain sequencing project: providing services to taxonomists for standard genome sequencing and annotation.</title>
        <authorList>
            <consortium name="The Broad Institute Genomics Platform"/>
            <consortium name="The Broad Institute Genome Sequencing Center for Infectious Disease"/>
            <person name="Wu L."/>
            <person name="Ma J."/>
        </authorList>
    </citation>
    <scope>NUCLEOTIDE SEQUENCE [LARGE SCALE GENOMIC DNA]</scope>
    <source>
        <strain evidence="5">JCM 16001</strain>
    </source>
</reference>
<proteinExistence type="predicted"/>
<dbReference type="Proteomes" id="UP001499851">
    <property type="component" value="Unassembled WGS sequence"/>
</dbReference>
<feature type="compositionally biased region" description="Acidic residues" evidence="1">
    <location>
        <begin position="415"/>
        <end position="424"/>
    </location>
</feature>
<feature type="signal peptide" evidence="3">
    <location>
        <begin position="1"/>
        <end position="23"/>
    </location>
</feature>
<feature type="chain" id="PRO_5046688437" description="Cell wall anchor protein" evidence="3">
    <location>
        <begin position="24"/>
        <end position="476"/>
    </location>
</feature>
<keyword evidence="3" id="KW-0732">Signal</keyword>
<dbReference type="InterPro" id="IPR022395">
    <property type="entry name" value="CHP03773_ABC_transptr-like"/>
</dbReference>
<evidence type="ECO:0008006" key="6">
    <source>
        <dbReference type="Google" id="ProtNLM"/>
    </source>
</evidence>
<dbReference type="NCBIfam" id="TIGR03769">
    <property type="entry name" value="P_ac_wall_RPT"/>
    <property type="match status" value="1"/>
</dbReference>
<evidence type="ECO:0000256" key="1">
    <source>
        <dbReference type="SAM" id="MobiDB-lite"/>
    </source>
</evidence>
<evidence type="ECO:0000256" key="2">
    <source>
        <dbReference type="SAM" id="Phobius"/>
    </source>
</evidence>
<comment type="caution">
    <text evidence="4">The sequence shown here is derived from an EMBL/GenBank/DDBJ whole genome shotgun (WGS) entry which is preliminary data.</text>
</comment>
<evidence type="ECO:0000256" key="3">
    <source>
        <dbReference type="SAM" id="SignalP"/>
    </source>
</evidence>
<dbReference type="EMBL" id="BAAAQF010000001">
    <property type="protein sequence ID" value="GAA1659944.1"/>
    <property type="molecule type" value="Genomic_DNA"/>
</dbReference>
<dbReference type="InterPro" id="IPR022435">
    <property type="entry name" value="Surface-anchored_actinobac"/>
</dbReference>
<dbReference type="RefSeq" id="WP_344480437.1">
    <property type="nucleotide sequence ID" value="NZ_BAAAQF010000001.1"/>
</dbReference>
<keyword evidence="5" id="KW-1185">Reference proteome</keyword>